<evidence type="ECO:0000259" key="1">
    <source>
        <dbReference type="PROSITE" id="PS50104"/>
    </source>
</evidence>
<protein>
    <recommendedName>
        <fullName evidence="1">TIR domain-containing protein</fullName>
    </recommendedName>
</protein>
<accession>B8HPE5</accession>
<feature type="domain" description="TIR" evidence="1">
    <location>
        <begin position="5"/>
        <end position="126"/>
    </location>
</feature>
<proteinExistence type="predicted"/>
<dbReference type="eggNOG" id="ENOG502ZAAR">
    <property type="taxonomic scope" value="Bacteria"/>
</dbReference>
<dbReference type="InterPro" id="IPR035897">
    <property type="entry name" value="Toll_tir_struct_dom_sf"/>
</dbReference>
<name>B8HPE5_CYAP4</name>
<dbReference type="PROSITE" id="PS50104">
    <property type="entry name" value="TIR"/>
    <property type="match status" value="1"/>
</dbReference>
<dbReference type="SUPFAM" id="SSF52200">
    <property type="entry name" value="Toll/Interleukin receptor TIR domain"/>
    <property type="match status" value="1"/>
</dbReference>
<dbReference type="Pfam" id="PF13676">
    <property type="entry name" value="TIR_2"/>
    <property type="match status" value="1"/>
</dbReference>
<dbReference type="KEGG" id="cyn:Cyan7425_5111"/>
<sequence>MSEVDSKKVFLSHKGVDKDKVREFHKILELLGYKPWLDEDAMPAGAALERAILKGMQDSCGVVFFITPSFKDEGYLESEVNYAIKEKRQKGDKFAIVTLQFPDDGRCGNIPDLLSQYVWKTPKTDLEALYEIIRALPVEPKLVDWRENITGVVTSSILRSKTADLSDEAKLILREAVSGDGAIMVLRTLGGDAIVTSGKSLIPSDDSRTVALWFGGLEDLQRRRYIKDTGYKREMFEVTREGYEAADKLLF</sequence>
<organism evidence="2">
    <name type="scientific">Cyanothece sp. (strain PCC 7425 / ATCC 29141)</name>
    <dbReference type="NCBI Taxonomy" id="395961"/>
    <lineage>
        <taxon>Bacteria</taxon>
        <taxon>Bacillati</taxon>
        <taxon>Cyanobacteriota</taxon>
        <taxon>Cyanophyceae</taxon>
        <taxon>Gomontiellales</taxon>
        <taxon>Cyanothecaceae</taxon>
        <taxon>Cyanothece</taxon>
    </lineage>
</organism>
<dbReference type="Gene3D" id="3.40.50.10140">
    <property type="entry name" value="Toll/interleukin-1 receptor homology (TIR) domain"/>
    <property type="match status" value="1"/>
</dbReference>
<evidence type="ECO:0000313" key="2">
    <source>
        <dbReference type="EMBL" id="ACL47405.1"/>
    </source>
</evidence>
<dbReference type="InterPro" id="IPR000157">
    <property type="entry name" value="TIR_dom"/>
</dbReference>
<reference evidence="2" key="1">
    <citation type="submission" date="2009-01" db="EMBL/GenBank/DDBJ databases">
        <title>Complete sequence of chromosome Cyanothece sp. PCC 7425.</title>
        <authorList>
            <consortium name="US DOE Joint Genome Institute"/>
            <person name="Lucas S."/>
            <person name="Copeland A."/>
            <person name="Lapidus A."/>
            <person name="Glavina del Rio T."/>
            <person name="Dalin E."/>
            <person name="Tice H."/>
            <person name="Bruce D."/>
            <person name="Goodwin L."/>
            <person name="Pitluck S."/>
            <person name="Sims D."/>
            <person name="Meineke L."/>
            <person name="Brettin T."/>
            <person name="Detter J.C."/>
            <person name="Han C."/>
            <person name="Larimer F."/>
            <person name="Land M."/>
            <person name="Hauser L."/>
            <person name="Kyrpides N."/>
            <person name="Ovchinnikova G."/>
            <person name="Liberton M."/>
            <person name="Stoeckel J."/>
            <person name="Banerjee A."/>
            <person name="Singh A."/>
            <person name="Page L."/>
            <person name="Sato H."/>
            <person name="Zhao L."/>
            <person name="Sherman L."/>
            <person name="Pakrasi H."/>
            <person name="Richardson P."/>
        </authorList>
    </citation>
    <scope>NUCLEOTIDE SEQUENCE</scope>
    <source>
        <strain evidence="2">PCC 7425</strain>
    </source>
</reference>
<dbReference type="EMBL" id="CP001344">
    <property type="protein sequence ID" value="ACL47405.1"/>
    <property type="molecule type" value="Genomic_DNA"/>
</dbReference>
<dbReference type="HOGENOM" id="CLU_1097053_0_0_3"/>
<dbReference type="AlphaFoldDB" id="B8HPE5"/>
<dbReference type="OrthoDB" id="466317at2"/>
<dbReference type="GO" id="GO:0007165">
    <property type="term" value="P:signal transduction"/>
    <property type="evidence" value="ECO:0007669"/>
    <property type="project" value="InterPro"/>
</dbReference>
<gene>
    <name evidence="2" type="ordered locus">Cyan7425_5111</name>
</gene>